<gene>
    <name evidence="1" type="ORF">RRG08_014421</name>
</gene>
<reference evidence="1" key="1">
    <citation type="journal article" date="2023" name="G3 (Bethesda)">
        <title>A reference genome for the long-term kleptoplast-retaining sea slug Elysia crispata morphotype clarki.</title>
        <authorList>
            <person name="Eastman K.E."/>
            <person name="Pendleton A.L."/>
            <person name="Shaikh M.A."/>
            <person name="Suttiyut T."/>
            <person name="Ogas R."/>
            <person name="Tomko P."/>
            <person name="Gavelis G."/>
            <person name="Widhalm J.R."/>
            <person name="Wisecaver J.H."/>
        </authorList>
    </citation>
    <scope>NUCLEOTIDE SEQUENCE</scope>
    <source>
        <strain evidence="1">ECLA1</strain>
    </source>
</reference>
<organism evidence="1 2">
    <name type="scientific">Elysia crispata</name>
    <name type="common">lettuce slug</name>
    <dbReference type="NCBI Taxonomy" id="231223"/>
    <lineage>
        <taxon>Eukaryota</taxon>
        <taxon>Metazoa</taxon>
        <taxon>Spiralia</taxon>
        <taxon>Lophotrochozoa</taxon>
        <taxon>Mollusca</taxon>
        <taxon>Gastropoda</taxon>
        <taxon>Heterobranchia</taxon>
        <taxon>Euthyneura</taxon>
        <taxon>Panpulmonata</taxon>
        <taxon>Sacoglossa</taxon>
        <taxon>Placobranchoidea</taxon>
        <taxon>Plakobranchidae</taxon>
        <taxon>Elysia</taxon>
    </lineage>
</organism>
<accession>A0AAE0YVK3</accession>
<dbReference type="EMBL" id="JAWDGP010005317">
    <property type="protein sequence ID" value="KAK3757865.1"/>
    <property type="molecule type" value="Genomic_DNA"/>
</dbReference>
<sequence length="107" mass="12080">MSNNHVKNRSVKDSAKGLQYNIGAKRTGMSGYKSISRIEKRQREEAKQCHASERSDVKKQCLSEVPDLYGPGRLEVAATAKRDQDIPWIELDIQPLRGPVSIDLMVR</sequence>
<dbReference type="AlphaFoldDB" id="A0AAE0YVK3"/>
<proteinExistence type="predicted"/>
<keyword evidence="2" id="KW-1185">Reference proteome</keyword>
<evidence type="ECO:0000313" key="1">
    <source>
        <dbReference type="EMBL" id="KAK3757865.1"/>
    </source>
</evidence>
<protein>
    <submittedName>
        <fullName evidence="1">Uncharacterized protein</fullName>
    </submittedName>
</protein>
<evidence type="ECO:0000313" key="2">
    <source>
        <dbReference type="Proteomes" id="UP001283361"/>
    </source>
</evidence>
<comment type="caution">
    <text evidence="1">The sequence shown here is derived from an EMBL/GenBank/DDBJ whole genome shotgun (WGS) entry which is preliminary data.</text>
</comment>
<name>A0AAE0YVK3_9GAST</name>
<dbReference type="Proteomes" id="UP001283361">
    <property type="component" value="Unassembled WGS sequence"/>
</dbReference>